<evidence type="ECO:0000313" key="4">
    <source>
        <dbReference type="Proteomes" id="UP001612812"/>
    </source>
</evidence>
<keyword evidence="1" id="KW-0472">Membrane</keyword>
<dbReference type="InterPro" id="IPR040690">
    <property type="entry name" value="FtsX_ECD"/>
</dbReference>
<organism evidence="3 4">
    <name type="scientific">Micromonospora maritima</name>
    <dbReference type="NCBI Taxonomy" id="986711"/>
    <lineage>
        <taxon>Bacteria</taxon>
        <taxon>Bacillati</taxon>
        <taxon>Actinomycetota</taxon>
        <taxon>Actinomycetes</taxon>
        <taxon>Micromonosporales</taxon>
        <taxon>Micromonosporaceae</taxon>
        <taxon>Micromonospora</taxon>
    </lineage>
</organism>
<evidence type="ECO:0000259" key="2">
    <source>
        <dbReference type="Pfam" id="PF18075"/>
    </source>
</evidence>
<dbReference type="Pfam" id="PF18075">
    <property type="entry name" value="FtsX_ECD"/>
    <property type="match status" value="1"/>
</dbReference>
<dbReference type="Gene3D" id="3.30.70.3040">
    <property type="match status" value="1"/>
</dbReference>
<comment type="caution">
    <text evidence="3">The sequence shown here is derived from an EMBL/GenBank/DDBJ whole genome shotgun (WGS) entry which is preliminary data.</text>
</comment>
<keyword evidence="1" id="KW-1133">Transmembrane helix</keyword>
<dbReference type="Proteomes" id="UP001612812">
    <property type="component" value="Unassembled WGS sequence"/>
</dbReference>
<reference evidence="3 4" key="1">
    <citation type="submission" date="2024-10" db="EMBL/GenBank/DDBJ databases">
        <title>The Natural Products Discovery Center: Release of the First 8490 Sequenced Strains for Exploring Actinobacteria Biosynthetic Diversity.</title>
        <authorList>
            <person name="Kalkreuter E."/>
            <person name="Kautsar S.A."/>
            <person name="Yang D."/>
            <person name="Bader C.D."/>
            <person name="Teijaro C.N."/>
            <person name="Fluegel L."/>
            <person name="Davis C.M."/>
            <person name="Simpson J.R."/>
            <person name="Lauterbach L."/>
            <person name="Steele A.D."/>
            <person name="Gui C."/>
            <person name="Meng S."/>
            <person name="Li G."/>
            <person name="Viehrig K."/>
            <person name="Ye F."/>
            <person name="Su P."/>
            <person name="Kiefer A.F."/>
            <person name="Nichols A."/>
            <person name="Cepeda A.J."/>
            <person name="Yan W."/>
            <person name="Fan B."/>
            <person name="Jiang Y."/>
            <person name="Adhikari A."/>
            <person name="Zheng C.-J."/>
            <person name="Schuster L."/>
            <person name="Cowan T.M."/>
            <person name="Smanski M.J."/>
            <person name="Chevrette M.G."/>
            <person name="De Carvalho L.P.S."/>
            <person name="Shen B."/>
        </authorList>
    </citation>
    <scope>NUCLEOTIDE SEQUENCE [LARGE SCALE GENOMIC DNA]</scope>
    <source>
        <strain evidence="3 4">NPDC049845</strain>
    </source>
</reference>
<protein>
    <submittedName>
        <fullName evidence="3">Permease-like cell division protein FtsX</fullName>
    </submittedName>
</protein>
<name>A0ABW7ZPX7_9ACTN</name>
<dbReference type="EMBL" id="JBITLE010000008">
    <property type="protein sequence ID" value="MFI7264893.1"/>
    <property type="molecule type" value="Genomic_DNA"/>
</dbReference>
<sequence>MAGTALRRRRGLLAGGAAAGFVAVAATLVALNLAPSSTEPVPPVVAAGALMPSTEPNCDRRWGYEAADVRVFLRQEITDQQRIDLHEALRSDPLVRSVTFQSHDEAYARFKEIYKDSPDLVNAVKPEQIPESFQVTLARAADFSRLVANFRETGGVDQILGGPCPARSGSGEGE</sequence>
<accession>A0ABW7ZPX7</accession>
<dbReference type="RefSeq" id="WP_396770488.1">
    <property type="nucleotide sequence ID" value="NZ_JBITLA010000009.1"/>
</dbReference>
<proteinExistence type="predicted"/>
<feature type="domain" description="FtsX extracellular" evidence="2">
    <location>
        <begin position="68"/>
        <end position="159"/>
    </location>
</feature>
<evidence type="ECO:0000313" key="3">
    <source>
        <dbReference type="EMBL" id="MFI7264893.1"/>
    </source>
</evidence>
<gene>
    <name evidence="3" type="ORF">ACIBP4_21655</name>
</gene>
<keyword evidence="4" id="KW-1185">Reference proteome</keyword>
<evidence type="ECO:0000256" key="1">
    <source>
        <dbReference type="SAM" id="Phobius"/>
    </source>
</evidence>
<feature type="transmembrane region" description="Helical" evidence="1">
    <location>
        <begin position="12"/>
        <end position="34"/>
    </location>
</feature>
<keyword evidence="1" id="KW-0812">Transmembrane</keyword>